<dbReference type="GO" id="GO:0000054">
    <property type="term" value="P:ribosomal subunit export from nucleus"/>
    <property type="evidence" value="ECO:0007669"/>
    <property type="project" value="TreeGrafter"/>
</dbReference>
<dbReference type="Pfam" id="PF00071">
    <property type="entry name" value="Ras"/>
    <property type="match status" value="1"/>
</dbReference>
<comment type="catalytic activity">
    <reaction evidence="9">
        <text>GTP + H2O = GDP + phosphate + H(+)</text>
        <dbReference type="Rhea" id="RHEA:19669"/>
        <dbReference type="ChEBI" id="CHEBI:15377"/>
        <dbReference type="ChEBI" id="CHEBI:15378"/>
        <dbReference type="ChEBI" id="CHEBI:37565"/>
        <dbReference type="ChEBI" id="CHEBI:43474"/>
        <dbReference type="ChEBI" id="CHEBI:58189"/>
    </reaction>
    <physiologicalReaction direction="left-to-right" evidence="9">
        <dbReference type="Rhea" id="RHEA:19670"/>
    </physiologicalReaction>
</comment>
<dbReference type="NCBIfam" id="TIGR00231">
    <property type="entry name" value="small_GTP"/>
    <property type="match status" value="1"/>
</dbReference>
<dbReference type="PANTHER" id="PTHR24071:SF0">
    <property type="entry name" value="GTP-BINDING NUCLEAR PROTEIN RAN"/>
    <property type="match status" value="1"/>
</dbReference>
<dbReference type="PROSITE" id="PS51419">
    <property type="entry name" value="RAB"/>
    <property type="match status" value="1"/>
</dbReference>
<comment type="function">
    <text evidence="10">GTP-binding protein involved in nucleocytoplasmic transport. Required for the import of protein into the nucleus and also for RNA export. Involved in chromatin condensation and control of cell cycle.</text>
</comment>
<evidence type="ECO:0000256" key="5">
    <source>
        <dbReference type="ARBA" id="ARBA00022927"/>
    </source>
</evidence>
<keyword evidence="7 10" id="KW-0539">Nucleus</keyword>
<evidence type="ECO:0000256" key="4">
    <source>
        <dbReference type="ARBA" id="ARBA00022741"/>
    </source>
</evidence>
<dbReference type="PROSITE" id="PS51418">
    <property type="entry name" value="RAN"/>
    <property type="match status" value="1"/>
</dbReference>
<dbReference type="GO" id="GO:0005737">
    <property type="term" value="C:cytoplasm"/>
    <property type="evidence" value="ECO:0007669"/>
    <property type="project" value="TreeGrafter"/>
</dbReference>
<dbReference type="Gene3D" id="3.40.50.300">
    <property type="entry name" value="P-loop containing nucleotide triphosphate hydrolases"/>
    <property type="match status" value="1"/>
</dbReference>
<dbReference type="InterPro" id="IPR002041">
    <property type="entry name" value="Ran_GTPase"/>
</dbReference>
<dbReference type="SMART" id="SM00176">
    <property type="entry name" value="RAN"/>
    <property type="match status" value="1"/>
</dbReference>
<evidence type="ECO:0000256" key="2">
    <source>
        <dbReference type="ARBA" id="ARBA00008028"/>
    </source>
</evidence>
<keyword evidence="12" id="KW-1185">Reference proteome</keyword>
<dbReference type="GO" id="GO:0006606">
    <property type="term" value="P:protein import into nucleus"/>
    <property type="evidence" value="ECO:0007669"/>
    <property type="project" value="TreeGrafter"/>
</dbReference>
<keyword evidence="3 10" id="KW-0813">Transport</keyword>
<sequence>MDEAWSKYGMNGLQVFLGLEDKYKYQTDDIKHTGKRDGYGSNITTAAQGEPQVQLKLVLIDDGGTGITTFMKQHQTGEFEKVYAIATLGTEVHLLVFHSNRGPINFNIWVTTGQVKFGELRDGYYIQAQYSIIMFDVTLRVTCKNVPNWHSDVIRLCANILIVLYGSKVDIKDGKIKAKSIVFH</sequence>
<evidence type="ECO:0000256" key="3">
    <source>
        <dbReference type="ARBA" id="ARBA00022448"/>
    </source>
</evidence>
<name>A0A6B0S213_9CETA</name>
<dbReference type="InterPro" id="IPR001806">
    <property type="entry name" value="Small_GTPase"/>
</dbReference>
<dbReference type="InterPro" id="IPR005225">
    <property type="entry name" value="Small_GTP-bd"/>
</dbReference>
<keyword evidence="4 10" id="KW-0547">Nucleotide-binding</keyword>
<proteinExistence type="inferred from homology"/>
<dbReference type="EMBL" id="VBQZ03000158">
    <property type="protein sequence ID" value="MXQ96340.1"/>
    <property type="molecule type" value="Genomic_DNA"/>
</dbReference>
<comment type="caution">
    <text evidence="11">The sequence shown here is derived from an EMBL/GenBank/DDBJ whole genome shotgun (WGS) entry which is preliminary data.</text>
</comment>
<evidence type="ECO:0000256" key="1">
    <source>
        <dbReference type="ARBA" id="ARBA00004123"/>
    </source>
</evidence>
<dbReference type="GO" id="GO:0005634">
    <property type="term" value="C:nucleus"/>
    <property type="evidence" value="ECO:0007669"/>
    <property type="project" value="UniProtKB-SubCell"/>
</dbReference>
<evidence type="ECO:0000256" key="8">
    <source>
        <dbReference type="ARBA" id="ARBA00040533"/>
    </source>
</evidence>
<organism evidence="11 12">
    <name type="scientific">Bos mutus</name>
    <name type="common">wild yak</name>
    <dbReference type="NCBI Taxonomy" id="72004"/>
    <lineage>
        <taxon>Eukaryota</taxon>
        <taxon>Metazoa</taxon>
        <taxon>Chordata</taxon>
        <taxon>Craniata</taxon>
        <taxon>Vertebrata</taxon>
        <taxon>Euteleostomi</taxon>
        <taxon>Mammalia</taxon>
        <taxon>Eutheria</taxon>
        <taxon>Laurasiatheria</taxon>
        <taxon>Artiodactyla</taxon>
        <taxon>Ruminantia</taxon>
        <taxon>Pecora</taxon>
        <taxon>Bovidae</taxon>
        <taxon>Bovinae</taxon>
        <taxon>Bos</taxon>
    </lineage>
</organism>
<dbReference type="SUPFAM" id="SSF52540">
    <property type="entry name" value="P-loop containing nucleoside triphosphate hydrolases"/>
    <property type="match status" value="1"/>
</dbReference>
<dbReference type="InterPro" id="IPR027417">
    <property type="entry name" value="P-loop_NTPase"/>
</dbReference>
<evidence type="ECO:0000256" key="10">
    <source>
        <dbReference type="RuleBase" id="RU363057"/>
    </source>
</evidence>
<evidence type="ECO:0000256" key="7">
    <source>
        <dbReference type="ARBA" id="ARBA00023242"/>
    </source>
</evidence>
<evidence type="ECO:0000256" key="6">
    <source>
        <dbReference type="ARBA" id="ARBA00023134"/>
    </source>
</evidence>
<evidence type="ECO:0000313" key="12">
    <source>
        <dbReference type="Proteomes" id="UP000322234"/>
    </source>
</evidence>
<comment type="similarity">
    <text evidence="2 10">Belongs to the small GTPase superfamily. Ran family.</text>
</comment>
<evidence type="ECO:0000313" key="11">
    <source>
        <dbReference type="EMBL" id="MXQ96340.1"/>
    </source>
</evidence>
<dbReference type="GO" id="GO:0005525">
    <property type="term" value="F:GTP binding"/>
    <property type="evidence" value="ECO:0007669"/>
    <property type="project" value="UniProtKB-KW"/>
</dbReference>
<dbReference type="Proteomes" id="UP000322234">
    <property type="component" value="Unassembled WGS sequence"/>
</dbReference>
<protein>
    <recommendedName>
        <fullName evidence="8 10">GTP-binding nuclear protein Ran</fullName>
    </recommendedName>
</protein>
<gene>
    <name evidence="11" type="ORF">E5288_WYG020595</name>
</gene>
<evidence type="ECO:0000256" key="9">
    <source>
        <dbReference type="ARBA" id="ARBA00049117"/>
    </source>
</evidence>
<reference evidence="11" key="1">
    <citation type="submission" date="2019-10" db="EMBL/GenBank/DDBJ databases">
        <title>The sequence and de novo assembly of the wild yak genome.</title>
        <authorList>
            <person name="Liu Y."/>
        </authorList>
    </citation>
    <scope>NUCLEOTIDE SEQUENCE [LARGE SCALE GENOMIC DNA]</scope>
    <source>
        <strain evidence="11">WY2019</strain>
    </source>
</reference>
<keyword evidence="6 10" id="KW-0342">GTP-binding</keyword>
<dbReference type="PRINTS" id="PR00627">
    <property type="entry name" value="GTPRANTC4"/>
</dbReference>
<dbReference type="GO" id="GO:0003924">
    <property type="term" value="F:GTPase activity"/>
    <property type="evidence" value="ECO:0007669"/>
    <property type="project" value="InterPro"/>
</dbReference>
<dbReference type="AlphaFoldDB" id="A0A6B0S213"/>
<dbReference type="PANTHER" id="PTHR24071">
    <property type="entry name" value="RAN GTPASE"/>
    <property type="match status" value="1"/>
</dbReference>
<dbReference type="SMART" id="SM00175">
    <property type="entry name" value="RAB"/>
    <property type="match status" value="1"/>
</dbReference>
<comment type="subcellular location">
    <subcellularLocation>
        <location evidence="1 10">Nucleus</location>
    </subcellularLocation>
</comment>
<accession>A0A6B0S213</accession>
<keyword evidence="5 10" id="KW-0653">Protein transport</keyword>